<dbReference type="OrthoDB" id="4152802at2759"/>
<dbReference type="AlphaFoldDB" id="A0A507R616"/>
<dbReference type="EMBL" id="VIFY01000005">
    <property type="protein sequence ID" value="TQB76966.1"/>
    <property type="molecule type" value="Genomic_DNA"/>
</dbReference>
<feature type="compositionally biased region" description="Polar residues" evidence="1">
    <location>
        <begin position="195"/>
        <end position="206"/>
    </location>
</feature>
<name>A0A507R616_MONPU</name>
<accession>A0A507R616</accession>
<feature type="compositionally biased region" description="Basic residues" evidence="1">
    <location>
        <begin position="38"/>
        <end position="53"/>
    </location>
</feature>
<gene>
    <name evidence="2" type="ORF">MPDQ_006147</name>
</gene>
<feature type="compositionally biased region" description="Polar residues" evidence="1">
    <location>
        <begin position="72"/>
        <end position="112"/>
    </location>
</feature>
<keyword evidence="3" id="KW-1185">Reference proteome</keyword>
<proteinExistence type="predicted"/>
<feature type="region of interest" description="Disordered" evidence="1">
    <location>
        <begin position="1"/>
        <end position="206"/>
    </location>
</feature>
<feature type="region of interest" description="Disordered" evidence="1">
    <location>
        <begin position="538"/>
        <end position="587"/>
    </location>
</feature>
<feature type="compositionally biased region" description="Polar residues" evidence="1">
    <location>
        <begin position="360"/>
        <end position="371"/>
    </location>
</feature>
<feature type="compositionally biased region" description="Basic and acidic residues" evidence="1">
    <location>
        <begin position="163"/>
        <end position="172"/>
    </location>
</feature>
<feature type="region of interest" description="Disordered" evidence="1">
    <location>
        <begin position="288"/>
        <end position="379"/>
    </location>
</feature>
<evidence type="ECO:0000313" key="2">
    <source>
        <dbReference type="EMBL" id="TQB76966.1"/>
    </source>
</evidence>
<feature type="compositionally biased region" description="Acidic residues" evidence="1">
    <location>
        <begin position="758"/>
        <end position="770"/>
    </location>
</feature>
<feature type="region of interest" description="Disordered" evidence="1">
    <location>
        <begin position="758"/>
        <end position="794"/>
    </location>
</feature>
<organism evidence="2 3">
    <name type="scientific">Monascus purpureus</name>
    <name type="common">Red mold</name>
    <name type="synonym">Monascus anka</name>
    <dbReference type="NCBI Taxonomy" id="5098"/>
    <lineage>
        <taxon>Eukaryota</taxon>
        <taxon>Fungi</taxon>
        <taxon>Dikarya</taxon>
        <taxon>Ascomycota</taxon>
        <taxon>Pezizomycotina</taxon>
        <taxon>Eurotiomycetes</taxon>
        <taxon>Eurotiomycetidae</taxon>
        <taxon>Eurotiales</taxon>
        <taxon>Aspergillaceae</taxon>
        <taxon>Monascus</taxon>
    </lineage>
</organism>
<feature type="compositionally biased region" description="Basic and acidic residues" evidence="1">
    <location>
        <begin position="250"/>
        <end position="261"/>
    </location>
</feature>
<evidence type="ECO:0000256" key="1">
    <source>
        <dbReference type="SAM" id="MobiDB-lite"/>
    </source>
</evidence>
<feature type="compositionally biased region" description="Basic and acidic residues" evidence="1">
    <location>
        <begin position="143"/>
        <end position="154"/>
    </location>
</feature>
<sequence>MAIWPFGRKNKRHTIDLGSLETQGGFHPSDPALESKLGRKPSRKRSKRQKNRHLPPNEELPESISHPAAATTPYSNNERTQDPSLQNPRRLNTDPNNYRNPHRTSYPSTGSDQLAFPRAASLFKGKQGDTGPGLLRRKMSKRKANDIAREHEIRLLASAPIDIPHRHGDHSSMDTGRGRKSSSRRTDRFRSDTSLSARDSAGSSCSDISETYTFKVNAFAVWTPRPAVHYVEPPRTPAERSRNPSTASVGREKATVSDETSHANNRVENLADDLDAGALRELLERDRRRKERKRVERQKERDRRLKRRAERDQEACLPAEQGARDEHGNIIGVPCGRASQSDSAENDGYRNNAPKAPETRSGTWPQDSSSGSEERTLECPESMHAVGNTDSYSSVQVPKLATRPSLALSQDTGMSFTTTSPSQSIRQKFGSANGSQFSFAPGSMSDISRTVESERRLSDQSSRRMNSLSSFIRRGSSRLKRSYRAQARDQQSDFSNTSSHESFFKVYTQSSPEPLPQAPQKLFLGTGTIKRSQSKFKEHFGDEPLSPPDSRLQSPEIPETIPDVSAPADEEHSTMDVDPMSLDTPISEAEPCDLETHQHRSWDDESLETWDDNNIPLSQSLASVDSEGSWMSGQFLRRISQRRLNSVRQSIGSAGHDTLEEEEDGQDATSKGARHAPNSDERRVSFAESGRASSHALGDGSVNYDEDSEGRSLAGDGETWHDEIGRRPVVVSPTTRPKSTQVLLLKSVRELTPIFPEEEIEVDAMEEPSSEVDPAGGINGEQGQSDNPESCQSK</sequence>
<comment type="caution">
    <text evidence="2">The sequence shown here is derived from an EMBL/GenBank/DDBJ whole genome shotgun (WGS) entry which is preliminary data.</text>
</comment>
<feature type="region of interest" description="Disordered" evidence="1">
    <location>
        <begin position="647"/>
        <end position="739"/>
    </location>
</feature>
<feature type="compositionally biased region" description="Basic and acidic residues" evidence="1">
    <location>
        <begin position="293"/>
        <end position="314"/>
    </location>
</feature>
<evidence type="ECO:0000313" key="3">
    <source>
        <dbReference type="Proteomes" id="UP000319663"/>
    </source>
</evidence>
<feature type="region of interest" description="Disordered" evidence="1">
    <location>
        <begin position="229"/>
        <end position="271"/>
    </location>
</feature>
<feature type="compositionally biased region" description="Polar residues" evidence="1">
    <location>
        <begin position="781"/>
        <end position="794"/>
    </location>
</feature>
<feature type="compositionally biased region" description="Basic and acidic residues" evidence="1">
    <location>
        <begin position="449"/>
        <end position="462"/>
    </location>
</feature>
<protein>
    <submittedName>
        <fullName evidence="2">Uncharacterized protein</fullName>
    </submittedName>
</protein>
<feature type="region of interest" description="Disordered" evidence="1">
    <location>
        <begin position="440"/>
        <end position="468"/>
    </location>
</feature>
<dbReference type="Proteomes" id="UP000319663">
    <property type="component" value="Unassembled WGS sequence"/>
</dbReference>
<reference evidence="2 3" key="1">
    <citation type="submission" date="2019-06" db="EMBL/GenBank/DDBJ databases">
        <title>Wine fermentation using esterase from Monascus purpureus.</title>
        <authorList>
            <person name="Geng C."/>
            <person name="Zhang Y."/>
        </authorList>
    </citation>
    <scope>NUCLEOTIDE SEQUENCE [LARGE SCALE GENOMIC DNA]</scope>
    <source>
        <strain evidence="2">HQ1</strain>
    </source>
</reference>